<dbReference type="Gene3D" id="1.10.10.60">
    <property type="entry name" value="Homeodomain-like"/>
    <property type="match status" value="2"/>
</dbReference>
<evidence type="ECO:0000313" key="6">
    <source>
        <dbReference type="Proteomes" id="UP000576225"/>
    </source>
</evidence>
<evidence type="ECO:0000256" key="2">
    <source>
        <dbReference type="ARBA" id="ARBA00023125"/>
    </source>
</evidence>
<accession>A0A848AYY5</accession>
<dbReference type="SMART" id="SM00342">
    <property type="entry name" value="HTH_ARAC"/>
    <property type="match status" value="1"/>
</dbReference>
<comment type="caution">
    <text evidence="5">The sequence shown here is derived from an EMBL/GenBank/DDBJ whole genome shotgun (WGS) entry which is preliminary data.</text>
</comment>
<feature type="domain" description="HTH araC/xylS-type" evidence="4">
    <location>
        <begin position="134"/>
        <end position="234"/>
    </location>
</feature>
<gene>
    <name evidence="5" type="ORF">HF882_17870</name>
</gene>
<proteinExistence type="predicted"/>
<dbReference type="SUPFAM" id="SSF51215">
    <property type="entry name" value="Regulatory protein AraC"/>
    <property type="match status" value="1"/>
</dbReference>
<dbReference type="GO" id="GO:0043565">
    <property type="term" value="F:sequence-specific DNA binding"/>
    <property type="evidence" value="ECO:0007669"/>
    <property type="project" value="InterPro"/>
</dbReference>
<organism evidence="5 6">
    <name type="scientific">Victivallis vadensis</name>
    <dbReference type="NCBI Taxonomy" id="172901"/>
    <lineage>
        <taxon>Bacteria</taxon>
        <taxon>Pseudomonadati</taxon>
        <taxon>Lentisphaerota</taxon>
        <taxon>Lentisphaeria</taxon>
        <taxon>Victivallales</taxon>
        <taxon>Victivallaceae</taxon>
        <taxon>Victivallis</taxon>
    </lineage>
</organism>
<dbReference type="InterPro" id="IPR009057">
    <property type="entry name" value="Homeodomain-like_sf"/>
</dbReference>
<dbReference type="AlphaFoldDB" id="A0A848AYY5"/>
<reference evidence="5 6" key="1">
    <citation type="submission" date="2020-04" db="EMBL/GenBank/DDBJ databases">
        <authorList>
            <person name="Hitch T.C.A."/>
            <person name="Wylensek D."/>
            <person name="Clavel T."/>
        </authorList>
    </citation>
    <scope>NUCLEOTIDE SEQUENCE [LARGE SCALE GENOMIC DNA]</scope>
    <source>
        <strain evidence="5 6">COR2-253-APC-1A</strain>
    </source>
</reference>
<dbReference type="PROSITE" id="PS01124">
    <property type="entry name" value="HTH_ARAC_FAMILY_2"/>
    <property type="match status" value="1"/>
</dbReference>
<dbReference type="InterPro" id="IPR018060">
    <property type="entry name" value="HTH_AraC"/>
</dbReference>
<dbReference type="EMBL" id="JABAEW010000046">
    <property type="protein sequence ID" value="NMD88458.1"/>
    <property type="molecule type" value="Genomic_DNA"/>
</dbReference>
<dbReference type="GO" id="GO:0003700">
    <property type="term" value="F:DNA-binding transcription factor activity"/>
    <property type="evidence" value="ECO:0007669"/>
    <property type="project" value="InterPro"/>
</dbReference>
<evidence type="ECO:0000259" key="4">
    <source>
        <dbReference type="PROSITE" id="PS01124"/>
    </source>
</evidence>
<evidence type="ECO:0000313" key="5">
    <source>
        <dbReference type="EMBL" id="NMD88458.1"/>
    </source>
</evidence>
<evidence type="ECO:0000256" key="1">
    <source>
        <dbReference type="ARBA" id="ARBA00023015"/>
    </source>
</evidence>
<sequence>MIPVRTFPFYCLLQLISGDGYFYDGENRKMHFLRPGDGLCIPPGFPHRYGGYALNFVEDSVCFSGPLADVFLKHGLLRKGIFRFGRERRLAKIIQRLRQSSLPSLLEAQALLSSLILALCRENGGSVANRQEKSSISPLIRALQADDVEWSVTAMAEYARISENYLRRLFLQETGLSPKQFQDRLWLGRAAEAVCDRSRKLSRIAEQFGNGDAAYFYRRFKKLTGLTPTEYRNVYSHDSDVKTPEDFS</sequence>
<dbReference type="PANTHER" id="PTHR43280:SF2">
    <property type="entry name" value="HTH-TYPE TRANSCRIPTIONAL REGULATOR EXSA"/>
    <property type="match status" value="1"/>
</dbReference>
<keyword evidence="2" id="KW-0238">DNA-binding</keyword>
<dbReference type="RefSeq" id="WP_168963565.1">
    <property type="nucleotide sequence ID" value="NZ_JABAEW010000046.1"/>
</dbReference>
<dbReference type="Proteomes" id="UP000576225">
    <property type="component" value="Unassembled WGS sequence"/>
</dbReference>
<dbReference type="SUPFAM" id="SSF46689">
    <property type="entry name" value="Homeodomain-like"/>
    <property type="match status" value="1"/>
</dbReference>
<dbReference type="InterPro" id="IPR003313">
    <property type="entry name" value="AraC-bd"/>
</dbReference>
<dbReference type="Pfam" id="PF12833">
    <property type="entry name" value="HTH_18"/>
    <property type="match status" value="1"/>
</dbReference>
<name>A0A848AYY5_9BACT</name>
<evidence type="ECO:0000256" key="3">
    <source>
        <dbReference type="ARBA" id="ARBA00023163"/>
    </source>
</evidence>
<protein>
    <submittedName>
        <fullName evidence="5">AraC family transcriptional regulator</fullName>
    </submittedName>
</protein>
<dbReference type="PANTHER" id="PTHR43280">
    <property type="entry name" value="ARAC-FAMILY TRANSCRIPTIONAL REGULATOR"/>
    <property type="match status" value="1"/>
</dbReference>
<keyword evidence="3" id="KW-0804">Transcription</keyword>
<dbReference type="Pfam" id="PF02311">
    <property type="entry name" value="AraC_binding"/>
    <property type="match status" value="1"/>
</dbReference>
<dbReference type="InterPro" id="IPR037923">
    <property type="entry name" value="HTH-like"/>
</dbReference>
<keyword evidence="1" id="KW-0805">Transcription regulation</keyword>